<dbReference type="CDD" id="cd05913">
    <property type="entry name" value="PaaK"/>
    <property type="match status" value="1"/>
</dbReference>
<evidence type="ECO:0000256" key="4">
    <source>
        <dbReference type="ARBA" id="ARBA00060591"/>
    </source>
</evidence>
<dbReference type="InterPro" id="IPR011880">
    <property type="entry name" value="PA_CoA_ligase"/>
</dbReference>
<dbReference type="InterPro" id="IPR028154">
    <property type="entry name" value="AMP-dep_Lig_C"/>
</dbReference>
<dbReference type="Gene3D" id="3.30.300.30">
    <property type="match status" value="1"/>
</dbReference>
<comment type="similarity">
    <text evidence="5 9">Belongs to the phenylacetyl-CoA ligase family.</text>
</comment>
<dbReference type="SUPFAM" id="SSF56801">
    <property type="entry name" value="Acetyl-CoA synthetase-like"/>
    <property type="match status" value="1"/>
</dbReference>
<dbReference type="GO" id="GO:0047475">
    <property type="term" value="F:phenylacetate-CoA ligase activity"/>
    <property type="evidence" value="ECO:0007669"/>
    <property type="project" value="UniProtKB-EC"/>
</dbReference>
<keyword evidence="2 9" id="KW-0436">Ligase</keyword>
<comment type="catalytic activity">
    <reaction evidence="9">
        <text>2-phenylacetate + ATP + CoA = phenylacetyl-CoA + AMP + diphosphate</text>
        <dbReference type="Rhea" id="RHEA:20956"/>
        <dbReference type="ChEBI" id="CHEBI:18401"/>
        <dbReference type="ChEBI" id="CHEBI:30616"/>
        <dbReference type="ChEBI" id="CHEBI:33019"/>
        <dbReference type="ChEBI" id="CHEBI:57287"/>
        <dbReference type="ChEBI" id="CHEBI:57390"/>
        <dbReference type="ChEBI" id="CHEBI:456215"/>
        <dbReference type="EC" id="6.2.1.30"/>
    </reaction>
</comment>
<dbReference type="PIRSF" id="PIRSF006444">
    <property type="entry name" value="PaaK"/>
    <property type="match status" value="1"/>
</dbReference>
<dbReference type="PANTHER" id="PTHR43439:SF1">
    <property type="entry name" value="PHENYLACETATE-COENZYME A LIGASE"/>
    <property type="match status" value="1"/>
</dbReference>
<dbReference type="InterPro" id="IPR045851">
    <property type="entry name" value="AMP-bd_C_sf"/>
</dbReference>
<gene>
    <name evidence="12" type="primary">paaK-1_1</name>
    <name evidence="12" type="ORF">DSM19430T_08400</name>
</gene>
<dbReference type="Pfam" id="PF14535">
    <property type="entry name" value="AMP-binding_C_2"/>
    <property type="match status" value="1"/>
</dbReference>
<dbReference type="UniPathway" id="UPA00930"/>
<dbReference type="EMBL" id="BLVP01000002">
    <property type="protein sequence ID" value="GFM36156.1"/>
    <property type="molecule type" value="Genomic_DNA"/>
</dbReference>
<dbReference type="Proteomes" id="UP000503820">
    <property type="component" value="Unassembled WGS sequence"/>
</dbReference>
<dbReference type="InterPro" id="IPR051414">
    <property type="entry name" value="Adenylate-forming_Reductase"/>
</dbReference>
<comment type="subunit">
    <text evidence="1">Monomer.</text>
</comment>
<evidence type="ECO:0000256" key="5">
    <source>
        <dbReference type="ARBA" id="ARBA00061566"/>
    </source>
</evidence>
<organism evidence="12 13">
    <name type="scientific">Desulfovibrio psychrotolerans</name>
    <dbReference type="NCBI Taxonomy" id="415242"/>
    <lineage>
        <taxon>Bacteria</taxon>
        <taxon>Pseudomonadati</taxon>
        <taxon>Thermodesulfobacteriota</taxon>
        <taxon>Desulfovibrionia</taxon>
        <taxon>Desulfovibrionales</taxon>
        <taxon>Desulfovibrionaceae</taxon>
        <taxon>Desulfovibrio</taxon>
    </lineage>
</organism>
<comment type="caution">
    <text evidence="12">The sequence shown here is derived from an EMBL/GenBank/DDBJ whole genome shotgun (WGS) entry which is preliminary data.</text>
</comment>
<evidence type="ECO:0000256" key="8">
    <source>
        <dbReference type="ARBA" id="ARBA00075111"/>
    </source>
</evidence>
<evidence type="ECO:0000256" key="7">
    <source>
        <dbReference type="ARBA" id="ARBA00068695"/>
    </source>
</evidence>
<proteinExistence type="inferred from homology"/>
<dbReference type="PANTHER" id="PTHR43439">
    <property type="entry name" value="PHENYLACETATE-COENZYME A LIGASE"/>
    <property type="match status" value="1"/>
</dbReference>
<comment type="function">
    <text evidence="9">Catalyzes the activation of phenylacetic acid (PA) to phenylacetyl-CoA (PA-CoA).</text>
</comment>
<evidence type="ECO:0000256" key="1">
    <source>
        <dbReference type="ARBA" id="ARBA00011245"/>
    </source>
</evidence>
<dbReference type="FunFam" id="3.40.50.12780:FF:000016">
    <property type="entry name" value="Phenylacetate-coenzyme A ligase"/>
    <property type="match status" value="1"/>
</dbReference>
<evidence type="ECO:0000256" key="3">
    <source>
        <dbReference type="ARBA" id="ARBA00022741"/>
    </source>
</evidence>
<dbReference type="InterPro" id="IPR042099">
    <property type="entry name" value="ANL_N_sf"/>
</dbReference>
<feature type="domain" description="AMP-dependent synthetase/ligase" evidence="10">
    <location>
        <begin position="86"/>
        <end position="291"/>
    </location>
</feature>
<evidence type="ECO:0000256" key="9">
    <source>
        <dbReference type="PIRNR" id="PIRNR006444"/>
    </source>
</evidence>
<dbReference type="Pfam" id="PF00501">
    <property type="entry name" value="AMP-binding"/>
    <property type="match status" value="1"/>
</dbReference>
<dbReference type="AlphaFoldDB" id="A0A7J0BR12"/>
<reference evidence="12 13" key="1">
    <citation type="submission" date="2020-05" db="EMBL/GenBank/DDBJ databases">
        <title>Draft genome sequence of Desulfovibrio psychrotolerans JS1T.</title>
        <authorList>
            <person name="Ueno A."/>
            <person name="Tamazawa S."/>
            <person name="Tamamura S."/>
            <person name="Murakami T."/>
            <person name="Kiyama T."/>
            <person name="Inomata H."/>
            <person name="Amano Y."/>
            <person name="Miyakawa K."/>
            <person name="Tamaki H."/>
            <person name="Naganuma T."/>
            <person name="Kaneko K."/>
        </authorList>
    </citation>
    <scope>NUCLEOTIDE SEQUENCE [LARGE SCALE GENOMIC DNA]</scope>
    <source>
        <strain evidence="12 13">JS1</strain>
    </source>
</reference>
<dbReference type="EC" id="6.2.1.30" evidence="6 9"/>
<accession>A0A7J0BR12</accession>
<dbReference type="GO" id="GO:0000166">
    <property type="term" value="F:nucleotide binding"/>
    <property type="evidence" value="ECO:0007669"/>
    <property type="project" value="UniProtKB-KW"/>
</dbReference>
<evidence type="ECO:0000313" key="13">
    <source>
        <dbReference type="Proteomes" id="UP000503820"/>
    </source>
</evidence>
<evidence type="ECO:0000313" key="12">
    <source>
        <dbReference type="EMBL" id="GFM36156.1"/>
    </source>
</evidence>
<evidence type="ECO:0000259" key="11">
    <source>
        <dbReference type="Pfam" id="PF14535"/>
    </source>
</evidence>
<evidence type="ECO:0000256" key="2">
    <source>
        <dbReference type="ARBA" id="ARBA00022598"/>
    </source>
</evidence>
<comment type="pathway">
    <text evidence="4 9">Aromatic compound metabolism; phenylacetate degradation.</text>
</comment>
<name>A0A7J0BR12_9BACT</name>
<dbReference type="InterPro" id="IPR000873">
    <property type="entry name" value="AMP-dep_synth/lig_dom"/>
</dbReference>
<sequence>MTEVTNMFFEQDKECMPREALEQLQLERLQATLSRVARSVPLYRRRFAEHGVDPDDFRSLEDLQRLPFTSKQDIRDNYPYGLFAVPLRDVVRLHSSSGTTGKPIVVGYTGNDLNSWAAMVARILVMGGLCRDDVVQIAFHYGMFTGGFGLHAGAERLGASVIPSSGGNARRQIMIMQDYRTTALCCTPSYALHLADTMEEMGVNPNALHLKRGLFGAEAWSEAMREEIQERLKITATDNYGISEVMGPGVAGECLVRQGLHVNEDHFLFEIVHPETGVPVPDGEVGELVITTLTKEAFPMVRFRTGDLTRMIAEPCSCGRSFRRIARVIGRTDDMLIIRGVNVFPLQVESILFGMEGAEPHYQIVLEREGRLDTATVFLEVSENLLFDRMRVAREAQEQIKRQLASELGVSMDVVFVGRKTLERTEGKIRRVVDRRQL</sequence>
<keyword evidence="13" id="KW-1185">Reference proteome</keyword>
<evidence type="ECO:0000256" key="6">
    <source>
        <dbReference type="ARBA" id="ARBA00066629"/>
    </source>
</evidence>
<protein>
    <recommendedName>
        <fullName evidence="7 9">Phenylacetate-coenzyme A ligase</fullName>
        <ecNumber evidence="6 9">6.2.1.30</ecNumber>
    </recommendedName>
    <alternativeName>
        <fullName evidence="8 9">Phenylacetyl-CoA ligase</fullName>
    </alternativeName>
</protein>
<feature type="domain" description="AMP-dependent ligase C-terminal" evidence="11">
    <location>
        <begin position="340"/>
        <end position="436"/>
    </location>
</feature>
<keyword evidence="3 9" id="KW-0547">Nucleotide-binding</keyword>
<dbReference type="GO" id="GO:0010124">
    <property type="term" value="P:phenylacetate catabolic process"/>
    <property type="evidence" value="ECO:0007669"/>
    <property type="project" value="UniProtKB-UniRule"/>
</dbReference>
<dbReference type="Gene3D" id="3.40.50.12780">
    <property type="entry name" value="N-terminal domain of ligase-like"/>
    <property type="match status" value="1"/>
</dbReference>
<evidence type="ECO:0000259" key="10">
    <source>
        <dbReference type="Pfam" id="PF00501"/>
    </source>
</evidence>